<accession>A0ABV0RAK8</accession>
<name>A0ABV0RAK8_9TELE</name>
<proteinExistence type="predicted"/>
<dbReference type="EMBL" id="JAHRIN010040776">
    <property type="protein sequence ID" value="MEQ2205171.1"/>
    <property type="molecule type" value="Genomic_DNA"/>
</dbReference>
<gene>
    <name evidence="1" type="ORF">XENOCAPTIV_027483</name>
</gene>
<keyword evidence="2" id="KW-1185">Reference proteome</keyword>
<evidence type="ECO:0000313" key="1">
    <source>
        <dbReference type="EMBL" id="MEQ2205171.1"/>
    </source>
</evidence>
<organism evidence="1 2">
    <name type="scientific">Xenoophorus captivus</name>
    <dbReference type="NCBI Taxonomy" id="1517983"/>
    <lineage>
        <taxon>Eukaryota</taxon>
        <taxon>Metazoa</taxon>
        <taxon>Chordata</taxon>
        <taxon>Craniata</taxon>
        <taxon>Vertebrata</taxon>
        <taxon>Euteleostomi</taxon>
        <taxon>Actinopterygii</taxon>
        <taxon>Neopterygii</taxon>
        <taxon>Teleostei</taxon>
        <taxon>Neoteleostei</taxon>
        <taxon>Acanthomorphata</taxon>
        <taxon>Ovalentaria</taxon>
        <taxon>Atherinomorphae</taxon>
        <taxon>Cyprinodontiformes</taxon>
        <taxon>Goodeidae</taxon>
        <taxon>Xenoophorus</taxon>
    </lineage>
</organism>
<protein>
    <submittedName>
        <fullName evidence="1">Uncharacterized protein</fullName>
    </submittedName>
</protein>
<sequence>MYGVAESEKKDVRARVSEICQDLLPEHKTKFAETIDTVHRLGRKRPPDSKPRGIIIQFSTGLCRDAIWKEVKVAHTLRVNGLKFAEDLSKEDRECRNRLWPLVEKARRECKAVHFVGGRAFINGSEINPPS</sequence>
<dbReference type="Gene3D" id="3.30.70.1820">
    <property type="entry name" value="L1 transposable element, RRM domain"/>
    <property type="match status" value="1"/>
</dbReference>
<comment type="caution">
    <text evidence="1">The sequence shown here is derived from an EMBL/GenBank/DDBJ whole genome shotgun (WGS) entry which is preliminary data.</text>
</comment>
<dbReference type="Proteomes" id="UP001434883">
    <property type="component" value="Unassembled WGS sequence"/>
</dbReference>
<reference evidence="1 2" key="1">
    <citation type="submission" date="2021-06" db="EMBL/GenBank/DDBJ databases">
        <authorList>
            <person name="Palmer J.M."/>
        </authorList>
    </citation>
    <scope>NUCLEOTIDE SEQUENCE [LARGE SCALE GENOMIC DNA]</scope>
    <source>
        <strain evidence="1 2">XC_2019</strain>
        <tissue evidence="1">Muscle</tissue>
    </source>
</reference>
<evidence type="ECO:0000313" key="2">
    <source>
        <dbReference type="Proteomes" id="UP001434883"/>
    </source>
</evidence>